<dbReference type="InterPro" id="IPR036986">
    <property type="entry name" value="S4_RNA-bd_sf"/>
</dbReference>
<evidence type="ECO:0000313" key="3">
    <source>
        <dbReference type="Proteomes" id="UP000218387"/>
    </source>
</evidence>
<dbReference type="RefSeq" id="WP_013378367.1">
    <property type="nucleotide sequence ID" value="NZ_CP029487.1"/>
</dbReference>
<dbReference type="SUPFAM" id="SSF55174">
    <property type="entry name" value="Alpha-L RNA-binding motif"/>
    <property type="match status" value="1"/>
</dbReference>
<keyword evidence="1" id="KW-0694">RNA-binding</keyword>
<evidence type="ECO:0000256" key="1">
    <source>
        <dbReference type="PROSITE-ProRule" id="PRU00182"/>
    </source>
</evidence>
<dbReference type="Gene3D" id="3.10.290.10">
    <property type="entry name" value="RNA-binding S4 domain"/>
    <property type="match status" value="1"/>
</dbReference>
<name>A0A4P9C9S1_EUBML</name>
<dbReference type="EMBL" id="CP029487">
    <property type="protein sequence ID" value="QCT72254.1"/>
    <property type="molecule type" value="Genomic_DNA"/>
</dbReference>
<sequence length="72" mass="7869">MEIIEINTEFIKLDQLLKFAGLVGNGSDAKMVIQDEMVRVNGEICTMRGKKLRPGDVVEVEDAGSFEVAAAQ</sequence>
<proteinExistence type="predicted"/>
<evidence type="ECO:0000313" key="2">
    <source>
        <dbReference type="EMBL" id="QCT72254.1"/>
    </source>
</evidence>
<gene>
    <name evidence="2" type="primary">yaaA</name>
    <name evidence="2" type="ORF">CPZ25_013265</name>
</gene>
<dbReference type="AlphaFoldDB" id="A0A4P9C9S1"/>
<organism evidence="2 3">
    <name type="scientific">Eubacterium maltosivorans</name>
    <dbReference type="NCBI Taxonomy" id="2041044"/>
    <lineage>
        <taxon>Bacteria</taxon>
        <taxon>Bacillati</taxon>
        <taxon>Bacillota</taxon>
        <taxon>Clostridia</taxon>
        <taxon>Eubacteriales</taxon>
        <taxon>Eubacteriaceae</taxon>
        <taxon>Eubacterium</taxon>
    </lineage>
</organism>
<dbReference type="GO" id="GO:0003723">
    <property type="term" value="F:RNA binding"/>
    <property type="evidence" value="ECO:0007669"/>
    <property type="project" value="UniProtKB-KW"/>
</dbReference>
<dbReference type="CDD" id="cd00165">
    <property type="entry name" value="S4"/>
    <property type="match status" value="1"/>
</dbReference>
<dbReference type="PROSITE" id="PS50889">
    <property type="entry name" value="S4"/>
    <property type="match status" value="1"/>
</dbReference>
<protein>
    <submittedName>
        <fullName evidence="2">S4 domain-containing protein YaaA</fullName>
    </submittedName>
</protein>
<dbReference type="KEGG" id="emt:CPZ25_013265"/>
<dbReference type="NCBIfam" id="TIGR02988">
    <property type="entry name" value="YaaA_near_RecF"/>
    <property type="match status" value="1"/>
</dbReference>
<dbReference type="InterPro" id="IPR014330">
    <property type="entry name" value="RNA-bd_S4-rel_YaaA"/>
</dbReference>
<reference evidence="2 3" key="1">
    <citation type="submission" date="2018-05" db="EMBL/GenBank/DDBJ databases">
        <title>Genome comparison of Eubacterium sp.</title>
        <authorList>
            <person name="Feng Y."/>
            <person name="Sanchez-Andrea I."/>
            <person name="Stams A.J.M."/>
            <person name="De Vos W.M."/>
        </authorList>
    </citation>
    <scope>NUCLEOTIDE SEQUENCE [LARGE SCALE GENOMIC DNA]</scope>
    <source>
        <strain evidence="2 3">YI</strain>
    </source>
</reference>
<dbReference type="Proteomes" id="UP000218387">
    <property type="component" value="Chromosome"/>
</dbReference>
<accession>A0A4P9C9S1</accession>
<dbReference type="Pfam" id="PF13275">
    <property type="entry name" value="S4_2"/>
    <property type="match status" value="1"/>
</dbReference>
<keyword evidence="3" id="KW-1185">Reference proteome</keyword>
<dbReference type="GeneID" id="68361506"/>